<name>A0ABX9FWR9_9ENTR</name>
<gene>
    <name evidence="1" type="ORF">DFQ50_10493</name>
</gene>
<proteinExistence type="predicted"/>
<organism evidence="1 2">
    <name type="scientific">Pseudocitrobacter faecalis</name>
    <dbReference type="NCBI Taxonomy" id="1398493"/>
    <lineage>
        <taxon>Bacteria</taxon>
        <taxon>Pseudomonadati</taxon>
        <taxon>Pseudomonadota</taxon>
        <taxon>Gammaproteobacteria</taxon>
        <taxon>Enterobacterales</taxon>
        <taxon>Enterobacteriaceae</taxon>
        <taxon>Pseudocitrobacter</taxon>
    </lineage>
</organism>
<protein>
    <recommendedName>
        <fullName evidence="3">DUF2384 domain-containing protein</fullName>
    </recommendedName>
</protein>
<evidence type="ECO:0000313" key="1">
    <source>
        <dbReference type="EMBL" id="RBP11572.1"/>
    </source>
</evidence>
<dbReference type="EMBL" id="QNRL01000004">
    <property type="protein sequence ID" value="RBP11572.1"/>
    <property type="molecule type" value="Genomic_DNA"/>
</dbReference>
<evidence type="ECO:0000313" key="2">
    <source>
        <dbReference type="Proteomes" id="UP000253201"/>
    </source>
</evidence>
<dbReference type="Proteomes" id="UP000253201">
    <property type="component" value="Unassembled WGS sequence"/>
</dbReference>
<accession>A0ABX9FWR9</accession>
<keyword evidence="2" id="KW-1185">Reference proteome</keyword>
<evidence type="ECO:0008006" key="3">
    <source>
        <dbReference type="Google" id="ProtNLM"/>
    </source>
</evidence>
<dbReference type="RefSeq" id="WP_113857868.1">
    <property type="nucleotide sequence ID" value="NZ_QNRL01000004.1"/>
</dbReference>
<reference evidence="1 2" key="1">
    <citation type="submission" date="2018-06" db="EMBL/GenBank/DDBJ databases">
        <title>Genomic Encyclopedia of Type Strains, Phase IV (KMG-IV): sequencing the most valuable type-strain genomes for metagenomic binning, comparative biology and taxonomic classification.</title>
        <authorList>
            <person name="Goeker M."/>
        </authorList>
    </citation>
    <scope>NUCLEOTIDE SEQUENCE [LARGE SCALE GENOMIC DNA]</scope>
    <source>
        <strain evidence="1 2">DSM 27453</strain>
    </source>
</reference>
<comment type="caution">
    <text evidence="1">The sequence shown here is derived from an EMBL/GenBank/DDBJ whole genome shotgun (WGS) entry which is preliminary data.</text>
</comment>
<sequence length="96" mass="10180">MSKENNGGPAFPVADGTAHRIAMQTAGDDEAKYIAESAKALSGMNLRDYFAAKAMSGWLASYPESCTHPIVAGNADEVAKHSYMLADAMLRAREAS</sequence>